<dbReference type="AlphaFoldDB" id="A0A5C5TXD7"/>
<dbReference type="Gene3D" id="3.30.110.90">
    <property type="entry name" value="Amidohydrolase"/>
    <property type="match status" value="1"/>
</dbReference>
<protein>
    <submittedName>
        <fullName evidence="2">Amidohydrolase family protein</fullName>
    </submittedName>
</protein>
<dbReference type="Proteomes" id="UP000315949">
    <property type="component" value="Unassembled WGS sequence"/>
</dbReference>
<dbReference type="InterPro" id="IPR051781">
    <property type="entry name" value="Metallo-dep_Hydrolase"/>
</dbReference>
<dbReference type="InterPro" id="IPR011059">
    <property type="entry name" value="Metal-dep_hydrolase_composite"/>
</dbReference>
<dbReference type="PANTHER" id="PTHR43135">
    <property type="entry name" value="ALPHA-D-RIBOSE 1-METHYLPHOSPHONATE 5-TRIPHOSPHATE DIPHOSPHATASE"/>
    <property type="match status" value="1"/>
</dbReference>
<feature type="domain" description="Amidohydrolase-related" evidence="1">
    <location>
        <begin position="31"/>
        <end position="356"/>
    </location>
</feature>
<accession>A0A5C5TXD7</accession>
<dbReference type="PANTHER" id="PTHR43135:SF3">
    <property type="entry name" value="ALPHA-D-RIBOSE 1-METHYLPHOSPHONATE 5-TRIPHOSPHATE DIPHOSPHATASE"/>
    <property type="match status" value="1"/>
</dbReference>
<comment type="caution">
    <text evidence="2">The sequence shown here is derived from an EMBL/GenBank/DDBJ whole genome shotgun (WGS) entry which is preliminary data.</text>
</comment>
<evidence type="ECO:0000313" key="2">
    <source>
        <dbReference type="EMBL" id="TWT18058.1"/>
    </source>
</evidence>
<dbReference type="OrthoDB" id="9782972at2"/>
<dbReference type="SUPFAM" id="SSF51556">
    <property type="entry name" value="Metallo-dependent hydrolases"/>
    <property type="match status" value="1"/>
</dbReference>
<dbReference type="SUPFAM" id="SSF49785">
    <property type="entry name" value="Galactose-binding domain-like"/>
    <property type="match status" value="1"/>
</dbReference>
<keyword evidence="3" id="KW-1185">Reference proteome</keyword>
<dbReference type="InterPro" id="IPR008979">
    <property type="entry name" value="Galactose-bd-like_sf"/>
</dbReference>
<keyword evidence="2" id="KW-0378">Hydrolase</keyword>
<evidence type="ECO:0000259" key="1">
    <source>
        <dbReference type="Pfam" id="PF01979"/>
    </source>
</evidence>
<sequence>MLVRGDRVEQVGPALAAPDGVRVVEAAGLALVPGLLDLHTHWTPNTRPSAVPAVANAYLDAGVTTVTDYHQAPEAHAPRRAWLARLAAPTVRFGARISTPLGHGADWADQATTRWVNSPAAARAAVDAIAAYRPDFIKAFTDGWRYGNAADNTSMDEATLAALVDQAHRHGIRVFSHTVTVERAKQAARAGVDLIAHSVLDRAVDDELVALMREHGTAYGPTLAVYEPVRIGDAAPADPGAPVLQRRRANFAVALANVKRLHEAGVPVVVATDAGMPGTPHGRATTRELELLVRAGLSPAEALRAATATAARVLGMDDRGRIAPGMRADLVLVEGEPWRDVAAMQRVRRVFLAGVEVTGPDARRPADNARQHLPPVALPALIDDFERDDGRTALGTLRITDADGGNDRTWQSSLRIARADGPGHVLSTHARLSHSPRAFAAVLLPLTRGSVGPADLGAWAGLSFRARGEARRIQVEVRGQDGRRWAHRFELGPQWRDYRVGWDAFAGLPPWRGDGPPPDWRPDDALQIGFSVGGEPGGEAWFELDDVRLFDAGVLP</sequence>
<dbReference type="InterPro" id="IPR006680">
    <property type="entry name" value="Amidohydro-rel"/>
</dbReference>
<dbReference type="InterPro" id="IPR032466">
    <property type="entry name" value="Metal_Hydrolase"/>
</dbReference>
<reference evidence="2 3" key="1">
    <citation type="submission" date="2019-07" db="EMBL/GenBank/DDBJ databases">
        <title>Luteimonas sp. YD-1 nov., isolated from acidic soil.</title>
        <authorList>
            <person name="Zhou J."/>
        </authorList>
    </citation>
    <scope>NUCLEOTIDE SEQUENCE [LARGE SCALE GENOMIC DNA]</scope>
    <source>
        <strain evidence="2 3">YD-1</strain>
    </source>
</reference>
<dbReference type="EMBL" id="VOHE01000006">
    <property type="protein sequence ID" value="TWT18058.1"/>
    <property type="molecule type" value="Genomic_DNA"/>
</dbReference>
<dbReference type="SUPFAM" id="SSF51338">
    <property type="entry name" value="Composite domain of metallo-dependent hydrolases"/>
    <property type="match status" value="1"/>
</dbReference>
<dbReference type="Gene3D" id="2.30.40.10">
    <property type="entry name" value="Urease, subunit C, domain 1"/>
    <property type="match status" value="1"/>
</dbReference>
<dbReference type="Gene3D" id="1.20.58.520">
    <property type="entry name" value="Amidohydrolase"/>
    <property type="match status" value="1"/>
</dbReference>
<name>A0A5C5TXD7_9GAMM</name>
<proteinExistence type="predicted"/>
<gene>
    <name evidence="2" type="ORF">FQY79_11595</name>
</gene>
<dbReference type="Gene3D" id="3.40.50.10910">
    <property type="entry name" value="Amidohydrolase"/>
    <property type="match status" value="1"/>
</dbReference>
<organism evidence="2 3">
    <name type="scientific">Luteimonas wenzhouensis</name>
    <dbReference type="NCBI Taxonomy" id="2599615"/>
    <lineage>
        <taxon>Bacteria</taxon>
        <taxon>Pseudomonadati</taxon>
        <taxon>Pseudomonadota</taxon>
        <taxon>Gammaproteobacteria</taxon>
        <taxon>Lysobacterales</taxon>
        <taxon>Lysobacteraceae</taxon>
        <taxon>Luteimonas</taxon>
    </lineage>
</organism>
<evidence type="ECO:0000313" key="3">
    <source>
        <dbReference type="Proteomes" id="UP000315949"/>
    </source>
</evidence>
<dbReference type="Pfam" id="PF01979">
    <property type="entry name" value="Amidohydro_1"/>
    <property type="match status" value="1"/>
</dbReference>
<dbReference type="GO" id="GO:0016810">
    <property type="term" value="F:hydrolase activity, acting on carbon-nitrogen (but not peptide) bonds"/>
    <property type="evidence" value="ECO:0007669"/>
    <property type="project" value="InterPro"/>
</dbReference>